<sequence>MESGGASSAIVLFFSPVQWCKYFRLI</sequence>
<evidence type="ECO:0000313" key="1">
    <source>
        <dbReference type="EMBL" id="JAH44248.1"/>
    </source>
</evidence>
<organism evidence="1">
    <name type="scientific">Anguilla anguilla</name>
    <name type="common">European freshwater eel</name>
    <name type="synonym">Muraena anguilla</name>
    <dbReference type="NCBI Taxonomy" id="7936"/>
    <lineage>
        <taxon>Eukaryota</taxon>
        <taxon>Metazoa</taxon>
        <taxon>Chordata</taxon>
        <taxon>Craniata</taxon>
        <taxon>Vertebrata</taxon>
        <taxon>Euteleostomi</taxon>
        <taxon>Actinopterygii</taxon>
        <taxon>Neopterygii</taxon>
        <taxon>Teleostei</taxon>
        <taxon>Anguilliformes</taxon>
        <taxon>Anguillidae</taxon>
        <taxon>Anguilla</taxon>
    </lineage>
</organism>
<reference evidence="1" key="2">
    <citation type="journal article" date="2015" name="Fish Shellfish Immunol.">
        <title>Early steps in the European eel (Anguilla anguilla)-Vibrio vulnificus interaction in the gills: Role of the RtxA13 toxin.</title>
        <authorList>
            <person name="Callol A."/>
            <person name="Pajuelo D."/>
            <person name="Ebbesson L."/>
            <person name="Teles M."/>
            <person name="MacKenzie S."/>
            <person name="Amaro C."/>
        </authorList>
    </citation>
    <scope>NUCLEOTIDE SEQUENCE</scope>
</reference>
<name>A0A0E9SUQ2_ANGAN</name>
<accession>A0A0E9SUQ2</accession>
<dbReference type="EMBL" id="GBXM01064329">
    <property type="protein sequence ID" value="JAH44248.1"/>
    <property type="molecule type" value="Transcribed_RNA"/>
</dbReference>
<protein>
    <submittedName>
        <fullName evidence="1">Uncharacterized protein</fullName>
    </submittedName>
</protein>
<reference evidence="1" key="1">
    <citation type="submission" date="2014-11" db="EMBL/GenBank/DDBJ databases">
        <authorList>
            <person name="Amaro Gonzalez C."/>
        </authorList>
    </citation>
    <scope>NUCLEOTIDE SEQUENCE</scope>
</reference>
<proteinExistence type="predicted"/>
<dbReference type="AlphaFoldDB" id="A0A0E9SUQ2"/>